<proteinExistence type="predicted"/>
<evidence type="ECO:0000256" key="1">
    <source>
        <dbReference type="ARBA" id="ARBA00001933"/>
    </source>
</evidence>
<dbReference type="InterPro" id="IPR015424">
    <property type="entry name" value="PyrdxlP-dep_Trfase"/>
</dbReference>
<sequence length="212" mass="22974">MVNGTTAGVQAMIMSACEPGDKIIIPRNAHKSTIGGIILSGAMPVYVQPEINEKLGIAMGITEESLKKAIKENPHAKAVFIINPTYYGVASDLKSLVRIAHRHEMAVLVDEAHGAHMSFHNDFPLTAMEVGADMSAVSTHKTAGSLTQSSLLLLRGNMISPERVKQVLNLTYTSSASYLLMCSLDIARKQLATKGSDMLEETLRLARIARMR</sequence>
<comment type="cofactor">
    <cofactor evidence="1">
        <name>pyridoxal 5'-phosphate</name>
        <dbReference type="ChEBI" id="CHEBI:597326"/>
    </cofactor>
</comment>
<evidence type="ECO:0000259" key="3">
    <source>
        <dbReference type="Pfam" id="PF01276"/>
    </source>
</evidence>
<feature type="domain" description="Orn/Lys/Arg decarboxylases family 1 pyridoxal-P attachment site" evidence="3">
    <location>
        <begin position="2"/>
        <end position="210"/>
    </location>
</feature>
<dbReference type="InterPro" id="IPR000310">
    <property type="entry name" value="Orn/Lys/Arg_deCO2ase_major_dom"/>
</dbReference>
<dbReference type="EMBL" id="BAVR01000023">
    <property type="protein sequence ID" value="GAE88719.1"/>
    <property type="molecule type" value="Genomic_DNA"/>
</dbReference>
<dbReference type="InterPro" id="IPR052357">
    <property type="entry name" value="Orn_Lys_Arg_decarboxylase-I"/>
</dbReference>
<protein>
    <submittedName>
        <fullName evidence="4">Arginine decarboxylase</fullName>
    </submittedName>
</protein>
<evidence type="ECO:0000313" key="5">
    <source>
        <dbReference type="Proteomes" id="UP000019109"/>
    </source>
</evidence>
<keyword evidence="5" id="KW-1185">Reference proteome</keyword>
<evidence type="ECO:0000313" key="4">
    <source>
        <dbReference type="EMBL" id="GAE88719.1"/>
    </source>
</evidence>
<evidence type="ECO:0000256" key="2">
    <source>
        <dbReference type="ARBA" id="ARBA00022898"/>
    </source>
</evidence>
<dbReference type="Proteomes" id="UP000019109">
    <property type="component" value="Unassembled WGS sequence"/>
</dbReference>
<dbReference type="InterPro" id="IPR015421">
    <property type="entry name" value="PyrdxlP-dep_Trfase_major"/>
</dbReference>
<gene>
    <name evidence="4" type="ORF">JCM21531_2185</name>
</gene>
<keyword evidence="2" id="KW-0663">Pyridoxal phosphate</keyword>
<dbReference type="PANTHER" id="PTHR43277:SF4">
    <property type="entry name" value="ARGININE DECARBOXYLASE"/>
    <property type="match status" value="1"/>
</dbReference>
<dbReference type="Gene3D" id="3.40.640.10">
    <property type="entry name" value="Type I PLP-dependent aspartate aminotransferase-like (Major domain)"/>
    <property type="match status" value="1"/>
</dbReference>
<comment type="caution">
    <text evidence="4">The sequence shown here is derived from an EMBL/GenBank/DDBJ whole genome shotgun (WGS) entry which is preliminary data.</text>
</comment>
<dbReference type="Pfam" id="PF01276">
    <property type="entry name" value="OKR_DC_1"/>
    <property type="match status" value="1"/>
</dbReference>
<accession>W4V7K2</accession>
<dbReference type="GO" id="GO:0003824">
    <property type="term" value="F:catalytic activity"/>
    <property type="evidence" value="ECO:0007669"/>
    <property type="project" value="InterPro"/>
</dbReference>
<dbReference type="AlphaFoldDB" id="W4V7K2"/>
<dbReference type="PANTHER" id="PTHR43277">
    <property type="entry name" value="ARGININE DECARBOXYLASE"/>
    <property type="match status" value="1"/>
</dbReference>
<organism evidence="4 5">
    <name type="scientific">Acetivibrio straminisolvens JCM 21531</name>
    <dbReference type="NCBI Taxonomy" id="1294263"/>
    <lineage>
        <taxon>Bacteria</taxon>
        <taxon>Bacillati</taxon>
        <taxon>Bacillota</taxon>
        <taxon>Clostridia</taxon>
        <taxon>Eubacteriales</taxon>
        <taxon>Oscillospiraceae</taxon>
        <taxon>Acetivibrio</taxon>
    </lineage>
</organism>
<dbReference type="SUPFAM" id="SSF53383">
    <property type="entry name" value="PLP-dependent transferases"/>
    <property type="match status" value="1"/>
</dbReference>
<reference evidence="4" key="1">
    <citation type="journal article" date="2014" name="Genome Announc.">
        <title>Draft Genome Sequence of Clostridium straminisolvens Strain JCM 21531T, Isolated from a Cellulose-Degrading Bacterial Community.</title>
        <authorList>
            <person name="Yuki M."/>
            <person name="Oshima K."/>
            <person name="Suda W."/>
            <person name="Sakamoto M."/>
            <person name="Kitamura K."/>
            <person name="Iida T."/>
            <person name="Hattori M."/>
            <person name="Ohkuma M."/>
        </authorList>
    </citation>
    <scope>NUCLEOTIDE SEQUENCE [LARGE SCALE GENOMIC DNA]</scope>
    <source>
        <strain evidence="4">JCM 21531</strain>
    </source>
</reference>
<dbReference type="STRING" id="1294263.JCM21531_2185"/>
<name>W4V7K2_9FIRM</name>